<gene>
    <name evidence="11" type="ORF">WICPIJ_005349</name>
</gene>
<evidence type="ECO:0000256" key="4">
    <source>
        <dbReference type="ARBA" id="ARBA00022490"/>
    </source>
</evidence>
<dbReference type="Gene3D" id="1.10.287.600">
    <property type="entry name" value="Helix hairpin bin"/>
    <property type="match status" value="1"/>
</dbReference>
<dbReference type="PANTHER" id="PTHR11588">
    <property type="entry name" value="TUBULIN"/>
    <property type="match status" value="1"/>
</dbReference>
<keyword evidence="5 9" id="KW-0493">Microtubule</keyword>
<accession>A0A9P8Q648</accession>
<dbReference type="InterPro" id="IPR002454">
    <property type="entry name" value="Gamma_tubulin"/>
</dbReference>
<organism evidence="11 12">
    <name type="scientific">Wickerhamomyces pijperi</name>
    <name type="common">Yeast</name>
    <name type="synonym">Pichia pijperi</name>
    <dbReference type="NCBI Taxonomy" id="599730"/>
    <lineage>
        <taxon>Eukaryota</taxon>
        <taxon>Fungi</taxon>
        <taxon>Dikarya</taxon>
        <taxon>Ascomycota</taxon>
        <taxon>Saccharomycotina</taxon>
        <taxon>Saccharomycetes</taxon>
        <taxon>Phaffomycetales</taxon>
        <taxon>Wickerhamomycetaceae</taxon>
        <taxon>Wickerhamomyces</taxon>
    </lineage>
</organism>
<comment type="subcellular location">
    <subcellularLocation>
        <location evidence="1">Cytoplasm</location>
        <location evidence="1">Cytoskeleton</location>
        <location evidence="1">Microtubule organizing center</location>
    </subcellularLocation>
</comment>
<feature type="domain" description="Tubulin/FtsZ GTPase" evidence="10">
    <location>
        <begin position="63"/>
        <end position="259"/>
    </location>
</feature>
<evidence type="ECO:0000313" key="12">
    <source>
        <dbReference type="Proteomes" id="UP000774326"/>
    </source>
</evidence>
<dbReference type="CDD" id="cd02188">
    <property type="entry name" value="gamma_tubulin"/>
    <property type="match status" value="1"/>
</dbReference>
<keyword evidence="4" id="KW-0963">Cytoplasm</keyword>
<dbReference type="Gene3D" id="3.40.50.1440">
    <property type="entry name" value="Tubulin/FtsZ, GTPase domain"/>
    <property type="match status" value="1"/>
</dbReference>
<dbReference type="OrthoDB" id="10249382at2759"/>
<comment type="caution">
    <text evidence="11">The sequence shown here is derived from an EMBL/GenBank/DDBJ whole genome shotgun (WGS) entry which is preliminary data.</text>
</comment>
<evidence type="ECO:0000256" key="7">
    <source>
        <dbReference type="ARBA" id="ARBA00023134"/>
    </source>
</evidence>
<evidence type="ECO:0000256" key="6">
    <source>
        <dbReference type="ARBA" id="ARBA00022741"/>
    </source>
</evidence>
<name>A0A9P8Q648_WICPI</name>
<sequence>MSYVFLPSISSLLFESILTTHSEIITLQIGKQFWDQLCLEHSISPDGTSTVPSTQWKTRNDETSTFFNSNGDNKYTPRAILIDLEPAVISDIRTSTDHLFDDRNIHVSGTGLGAGNIWTKGYDYADSEIELFTDMIDREMDSCERLEAFQLIHSVGGGTGSGVGSRLLEVMSDRYAKKLLTTYSVFPGETSDVVVQPYNIILTLKRLIENTDANVVIENSKLLSIALDVLQTKSPTITQTNQLISAVMSTATNTLRYPSYTYNSLTSIISTLVPTPDLHFITPSYTPYTSDFVSDTKHFKRPTALDVVVSLLDKKNKMIEVRDKSPEKYISIFNIIQGSYEQTDINKAILRAQQKAQFVSWTPSTIHVTNGKKSQHHITANSNYISGLMLSNTTSITGLLEKSCREFDRLFKKAAFKNNYPGNAIKDEDAEFNDAREIVQGVINEYKAAEQLTYLDDDDEDMGL</sequence>
<evidence type="ECO:0000259" key="10">
    <source>
        <dbReference type="SMART" id="SM00864"/>
    </source>
</evidence>
<evidence type="ECO:0000313" key="11">
    <source>
        <dbReference type="EMBL" id="KAH3683665.1"/>
    </source>
</evidence>
<keyword evidence="12" id="KW-1185">Reference proteome</keyword>
<dbReference type="SUPFAM" id="SSF55307">
    <property type="entry name" value="Tubulin C-terminal domain-like"/>
    <property type="match status" value="1"/>
</dbReference>
<dbReference type="GO" id="GO:0005874">
    <property type="term" value="C:microtubule"/>
    <property type="evidence" value="ECO:0007669"/>
    <property type="project" value="UniProtKB-KW"/>
</dbReference>
<dbReference type="Proteomes" id="UP000774326">
    <property type="component" value="Unassembled WGS sequence"/>
</dbReference>
<protein>
    <recommendedName>
        <fullName evidence="3 9">Tubulin gamma chain</fullName>
    </recommendedName>
</protein>
<evidence type="ECO:0000256" key="5">
    <source>
        <dbReference type="ARBA" id="ARBA00022701"/>
    </source>
</evidence>
<reference evidence="11" key="1">
    <citation type="journal article" date="2021" name="Open Biol.">
        <title>Shared evolutionary footprints suggest mitochondrial oxidative damage underlies multiple complex I losses in fungi.</title>
        <authorList>
            <person name="Schikora-Tamarit M.A."/>
            <person name="Marcet-Houben M."/>
            <person name="Nosek J."/>
            <person name="Gabaldon T."/>
        </authorList>
    </citation>
    <scope>NUCLEOTIDE SEQUENCE</scope>
    <source>
        <strain evidence="11">CBS2887</strain>
    </source>
</reference>
<dbReference type="GO" id="GO:0031122">
    <property type="term" value="P:cytoplasmic microtubule organization"/>
    <property type="evidence" value="ECO:0007669"/>
    <property type="project" value="InterPro"/>
</dbReference>
<dbReference type="InterPro" id="IPR023123">
    <property type="entry name" value="Tubulin_C"/>
</dbReference>
<dbReference type="InterPro" id="IPR037103">
    <property type="entry name" value="Tubulin/FtsZ-like_C"/>
</dbReference>
<evidence type="ECO:0000256" key="3">
    <source>
        <dbReference type="ARBA" id="ARBA00018848"/>
    </source>
</evidence>
<dbReference type="GO" id="GO:0000930">
    <property type="term" value="C:gamma-tubulin complex"/>
    <property type="evidence" value="ECO:0007669"/>
    <property type="project" value="InterPro"/>
</dbReference>
<evidence type="ECO:0000256" key="8">
    <source>
        <dbReference type="ARBA" id="ARBA00023212"/>
    </source>
</evidence>
<keyword evidence="6 9" id="KW-0547">Nucleotide-binding</keyword>
<dbReference type="InterPro" id="IPR036525">
    <property type="entry name" value="Tubulin/FtsZ_GTPase_sf"/>
</dbReference>
<dbReference type="SUPFAM" id="SSF52490">
    <property type="entry name" value="Tubulin nucleotide-binding domain-like"/>
    <property type="match status" value="1"/>
</dbReference>
<dbReference type="GO" id="GO:0005525">
    <property type="term" value="F:GTP binding"/>
    <property type="evidence" value="ECO:0007669"/>
    <property type="project" value="UniProtKB-UniRule"/>
</dbReference>
<dbReference type="PRINTS" id="PR01161">
    <property type="entry name" value="TUBULIN"/>
</dbReference>
<dbReference type="SMART" id="SM00864">
    <property type="entry name" value="Tubulin"/>
    <property type="match status" value="1"/>
</dbReference>
<dbReference type="PROSITE" id="PS00227">
    <property type="entry name" value="TUBULIN"/>
    <property type="match status" value="1"/>
</dbReference>
<evidence type="ECO:0000256" key="9">
    <source>
        <dbReference type="RuleBase" id="RU000352"/>
    </source>
</evidence>
<proteinExistence type="inferred from homology"/>
<evidence type="ECO:0000256" key="1">
    <source>
        <dbReference type="ARBA" id="ARBA00004267"/>
    </source>
</evidence>
<dbReference type="InterPro" id="IPR003008">
    <property type="entry name" value="Tubulin_FtsZ_GTPase"/>
</dbReference>
<dbReference type="EMBL" id="JAEUBG010003009">
    <property type="protein sequence ID" value="KAH3683665.1"/>
    <property type="molecule type" value="Genomic_DNA"/>
</dbReference>
<dbReference type="Pfam" id="PF03953">
    <property type="entry name" value="Tubulin_C"/>
    <property type="match status" value="1"/>
</dbReference>
<dbReference type="Gene3D" id="3.30.1330.20">
    <property type="entry name" value="Tubulin/FtsZ, C-terminal domain"/>
    <property type="match status" value="1"/>
</dbReference>
<evidence type="ECO:0000256" key="2">
    <source>
        <dbReference type="ARBA" id="ARBA00009636"/>
    </source>
</evidence>
<dbReference type="InterPro" id="IPR017975">
    <property type="entry name" value="Tubulin_CS"/>
</dbReference>
<dbReference type="InterPro" id="IPR018316">
    <property type="entry name" value="Tubulin/FtsZ_2-layer-sand-dom"/>
</dbReference>
<dbReference type="Pfam" id="PF00091">
    <property type="entry name" value="Tubulin"/>
    <property type="match status" value="1"/>
</dbReference>
<keyword evidence="8" id="KW-0206">Cytoskeleton</keyword>
<comment type="function">
    <text evidence="9">Tubulin is the major constituent of microtubules, protein filaments consisting of alpha- and beta-tubulin heterodimers. Gamma-tubulin is a key component of the gamma-tubulin ring complex (gTuRC) which mediates microtubule nucleation. The gTuRC regulates the minus-end nucleation of alpha-beta tubulin heterodimers that grow into microtubule protafilaments, a critical step in centrosome duplication and spindle formation.</text>
</comment>
<dbReference type="InterPro" id="IPR008280">
    <property type="entry name" value="Tub_FtsZ_C"/>
</dbReference>
<reference evidence="11" key="2">
    <citation type="submission" date="2021-01" db="EMBL/GenBank/DDBJ databases">
        <authorList>
            <person name="Schikora-Tamarit M.A."/>
        </authorList>
    </citation>
    <scope>NUCLEOTIDE SEQUENCE</scope>
    <source>
        <strain evidence="11">CBS2887</strain>
    </source>
</reference>
<dbReference type="InterPro" id="IPR000217">
    <property type="entry name" value="Tubulin"/>
</dbReference>
<comment type="similarity">
    <text evidence="2 9">Belongs to the tubulin family.</text>
</comment>
<dbReference type="PRINTS" id="PR01164">
    <property type="entry name" value="GAMMATUBULIN"/>
</dbReference>
<dbReference type="AlphaFoldDB" id="A0A9P8Q648"/>
<keyword evidence="7 9" id="KW-0342">GTP-binding</keyword>
<dbReference type="GO" id="GO:0007020">
    <property type="term" value="P:microtubule nucleation"/>
    <property type="evidence" value="ECO:0007669"/>
    <property type="project" value="InterPro"/>
</dbReference>